<sequence>MFTGLVEEVGKIKTVKTSTGGLTIQVQVKKITDDIKVGDSVAVNGVCLTVTGIQGDTISFDVSQETVRRSNIGQLRNGDLVNIERALKLSDRLGGHIVQGHVDTVGTVKRIIPKGEHTEFVIHFPEEFQDFVVEKGSIAIDGISLTINEVYGNEISINIIPHTIQNTNLKNRKTGEAVNIEFDILGKYVKRMLSKNKISKLEDLLENF</sequence>
<dbReference type="GO" id="GO:0004746">
    <property type="term" value="F:riboflavin synthase activity"/>
    <property type="evidence" value="ECO:0007669"/>
    <property type="project" value="UniProtKB-UniRule"/>
</dbReference>
<dbReference type="PANTHER" id="PTHR21098">
    <property type="entry name" value="RIBOFLAVIN SYNTHASE ALPHA CHAIN"/>
    <property type="match status" value="1"/>
</dbReference>
<dbReference type="Pfam" id="PF00677">
    <property type="entry name" value="Lum_binding"/>
    <property type="match status" value="2"/>
</dbReference>
<dbReference type="OrthoDB" id="9788537at2"/>
<accession>A0A285NBL5</accession>
<dbReference type="NCBIfam" id="TIGR00187">
    <property type="entry name" value="ribE"/>
    <property type="match status" value="1"/>
</dbReference>
<dbReference type="SUPFAM" id="SSF63380">
    <property type="entry name" value="Riboflavin synthase domain-like"/>
    <property type="match status" value="2"/>
</dbReference>
<dbReference type="FunFam" id="2.40.30.20:FF:000003">
    <property type="entry name" value="Riboflavin synthase, alpha subunit"/>
    <property type="match status" value="1"/>
</dbReference>
<evidence type="ECO:0000256" key="3">
    <source>
        <dbReference type="ARBA" id="ARBA00004887"/>
    </source>
</evidence>
<organism evidence="13 14">
    <name type="scientific">Persephonella hydrogeniphila</name>
    <dbReference type="NCBI Taxonomy" id="198703"/>
    <lineage>
        <taxon>Bacteria</taxon>
        <taxon>Pseudomonadati</taxon>
        <taxon>Aquificota</taxon>
        <taxon>Aquificia</taxon>
        <taxon>Aquificales</taxon>
        <taxon>Hydrogenothermaceae</taxon>
        <taxon>Persephonella</taxon>
    </lineage>
</organism>
<dbReference type="InterPro" id="IPR001783">
    <property type="entry name" value="Lumazine-bd"/>
</dbReference>
<evidence type="ECO:0000259" key="12">
    <source>
        <dbReference type="PROSITE" id="PS51177"/>
    </source>
</evidence>
<evidence type="ECO:0000313" key="14">
    <source>
        <dbReference type="Proteomes" id="UP000219036"/>
    </source>
</evidence>
<dbReference type="InterPro" id="IPR026017">
    <property type="entry name" value="Lumazine-bd_dom"/>
</dbReference>
<dbReference type="FunFam" id="2.40.30.20:FF:000004">
    <property type="entry name" value="Riboflavin synthase, alpha subunit"/>
    <property type="match status" value="1"/>
</dbReference>
<comment type="subunit">
    <text evidence="4">Homotrimer.</text>
</comment>
<feature type="domain" description="Lumazine-binding" evidence="12">
    <location>
        <begin position="97"/>
        <end position="193"/>
    </location>
</feature>
<feature type="repeat" description="Lumazine-binding" evidence="11">
    <location>
        <begin position="1"/>
        <end position="96"/>
    </location>
</feature>
<dbReference type="EMBL" id="OBEI01000002">
    <property type="protein sequence ID" value="SNZ06819.1"/>
    <property type="molecule type" value="Genomic_DNA"/>
</dbReference>
<name>A0A285NBL5_9AQUI</name>
<evidence type="ECO:0000256" key="8">
    <source>
        <dbReference type="ARBA" id="ARBA00022679"/>
    </source>
</evidence>
<evidence type="ECO:0000256" key="7">
    <source>
        <dbReference type="ARBA" id="ARBA00022619"/>
    </source>
</evidence>
<comment type="pathway">
    <text evidence="3">Cofactor biosynthesis; riboflavin biosynthesis; riboflavin from 2-hydroxy-3-oxobutyl phosphate and 5-amino-6-(D-ribitylamino)uracil: step 2/2.</text>
</comment>
<proteinExistence type="predicted"/>
<gene>
    <name evidence="13" type="ORF">SAMN06265182_0809</name>
</gene>
<keyword evidence="9" id="KW-0677">Repeat</keyword>
<dbReference type="NCBIfam" id="NF009566">
    <property type="entry name" value="PRK13020.1"/>
    <property type="match status" value="1"/>
</dbReference>
<dbReference type="InterPro" id="IPR017938">
    <property type="entry name" value="Riboflavin_synthase-like_b-brl"/>
</dbReference>
<dbReference type="AlphaFoldDB" id="A0A285NBL5"/>
<evidence type="ECO:0000256" key="6">
    <source>
        <dbReference type="ARBA" id="ARBA00013950"/>
    </source>
</evidence>
<dbReference type="EC" id="2.5.1.9" evidence="5 10"/>
<dbReference type="Gene3D" id="2.40.30.20">
    <property type="match status" value="2"/>
</dbReference>
<dbReference type="PANTHER" id="PTHR21098:SF12">
    <property type="entry name" value="RIBOFLAVIN SYNTHASE"/>
    <property type="match status" value="1"/>
</dbReference>
<feature type="repeat" description="Lumazine-binding" evidence="11">
    <location>
        <begin position="97"/>
        <end position="193"/>
    </location>
</feature>
<evidence type="ECO:0000256" key="1">
    <source>
        <dbReference type="ARBA" id="ARBA00000968"/>
    </source>
</evidence>
<keyword evidence="8" id="KW-0808">Transferase</keyword>
<evidence type="ECO:0000256" key="2">
    <source>
        <dbReference type="ARBA" id="ARBA00002803"/>
    </source>
</evidence>
<dbReference type="RefSeq" id="WP_096999984.1">
    <property type="nucleotide sequence ID" value="NZ_OBEI01000002.1"/>
</dbReference>
<evidence type="ECO:0000256" key="9">
    <source>
        <dbReference type="ARBA" id="ARBA00022737"/>
    </source>
</evidence>
<dbReference type="GO" id="GO:0009231">
    <property type="term" value="P:riboflavin biosynthetic process"/>
    <property type="evidence" value="ECO:0007669"/>
    <property type="project" value="UniProtKB-KW"/>
</dbReference>
<evidence type="ECO:0000256" key="5">
    <source>
        <dbReference type="ARBA" id="ARBA00012827"/>
    </source>
</evidence>
<dbReference type="CDD" id="cd00402">
    <property type="entry name" value="Riboflavin_synthase_like"/>
    <property type="match status" value="1"/>
</dbReference>
<keyword evidence="14" id="KW-1185">Reference proteome</keyword>
<dbReference type="PIRSF" id="PIRSF000498">
    <property type="entry name" value="Riboflavin_syn_A"/>
    <property type="match status" value="1"/>
</dbReference>
<dbReference type="PROSITE" id="PS51177">
    <property type="entry name" value="LUMAZINE_BIND"/>
    <property type="match status" value="2"/>
</dbReference>
<feature type="domain" description="Lumazine-binding" evidence="12">
    <location>
        <begin position="1"/>
        <end position="96"/>
    </location>
</feature>
<evidence type="ECO:0000256" key="10">
    <source>
        <dbReference type="NCBIfam" id="TIGR00187"/>
    </source>
</evidence>
<protein>
    <recommendedName>
        <fullName evidence="6 10">Riboflavin synthase</fullName>
        <ecNumber evidence="5 10">2.5.1.9</ecNumber>
    </recommendedName>
</protein>
<evidence type="ECO:0000313" key="13">
    <source>
        <dbReference type="EMBL" id="SNZ06819.1"/>
    </source>
</evidence>
<dbReference type="InterPro" id="IPR023366">
    <property type="entry name" value="ATP_synth_asu-like_sf"/>
</dbReference>
<dbReference type="Proteomes" id="UP000219036">
    <property type="component" value="Unassembled WGS sequence"/>
</dbReference>
<evidence type="ECO:0000256" key="4">
    <source>
        <dbReference type="ARBA" id="ARBA00011233"/>
    </source>
</evidence>
<comment type="catalytic activity">
    <reaction evidence="1">
        <text>2 6,7-dimethyl-8-(1-D-ribityl)lumazine + H(+) = 5-amino-6-(D-ribitylamino)uracil + riboflavin</text>
        <dbReference type="Rhea" id="RHEA:20772"/>
        <dbReference type="ChEBI" id="CHEBI:15378"/>
        <dbReference type="ChEBI" id="CHEBI:15934"/>
        <dbReference type="ChEBI" id="CHEBI:57986"/>
        <dbReference type="ChEBI" id="CHEBI:58201"/>
        <dbReference type="EC" id="2.5.1.9"/>
    </reaction>
</comment>
<comment type="function">
    <text evidence="2">Catalyzes the dismutation of two molecules of 6,7-dimethyl-8-ribityllumazine, resulting in the formation of riboflavin and 5-amino-6-(D-ribitylamino)uracil.</text>
</comment>
<evidence type="ECO:0000256" key="11">
    <source>
        <dbReference type="PROSITE-ProRule" id="PRU00524"/>
    </source>
</evidence>
<keyword evidence="7" id="KW-0686">Riboflavin biosynthesis</keyword>
<dbReference type="NCBIfam" id="NF006767">
    <property type="entry name" value="PRK09289.1"/>
    <property type="match status" value="1"/>
</dbReference>
<reference evidence="14" key="1">
    <citation type="submission" date="2017-09" db="EMBL/GenBank/DDBJ databases">
        <authorList>
            <person name="Varghese N."/>
            <person name="Submissions S."/>
        </authorList>
    </citation>
    <scope>NUCLEOTIDE SEQUENCE [LARGE SCALE GENOMIC DNA]</scope>
    <source>
        <strain evidence="14">DSM 15103</strain>
    </source>
</reference>